<dbReference type="Gene3D" id="1.10.10.60">
    <property type="entry name" value="Homeodomain-like"/>
    <property type="match status" value="1"/>
</dbReference>
<evidence type="ECO:0000256" key="3">
    <source>
        <dbReference type="ARBA" id="ARBA00023015"/>
    </source>
</evidence>
<dbReference type="Pfam" id="PF01590">
    <property type="entry name" value="GAF"/>
    <property type="match status" value="1"/>
</dbReference>
<dbReference type="GO" id="GO:0043565">
    <property type="term" value="F:sequence-specific DNA binding"/>
    <property type="evidence" value="ECO:0007669"/>
    <property type="project" value="InterPro"/>
</dbReference>
<accession>A0A081BRA2</accession>
<dbReference type="PROSITE" id="PS00676">
    <property type="entry name" value="SIGMA54_INTERACT_2"/>
    <property type="match status" value="1"/>
</dbReference>
<dbReference type="Pfam" id="PF00158">
    <property type="entry name" value="Sigma54_activat"/>
    <property type="match status" value="1"/>
</dbReference>
<keyword evidence="3" id="KW-0805">Transcription regulation</keyword>
<dbReference type="PROSITE" id="PS50045">
    <property type="entry name" value="SIGMA54_INTERACT_4"/>
    <property type="match status" value="1"/>
</dbReference>
<dbReference type="Proteomes" id="UP000030700">
    <property type="component" value="Unassembled WGS sequence"/>
</dbReference>
<keyword evidence="1" id="KW-0547">Nucleotide-binding</keyword>
<keyword evidence="2" id="KW-0067">ATP-binding</keyword>
<dbReference type="InterPro" id="IPR029016">
    <property type="entry name" value="GAF-like_dom_sf"/>
</dbReference>
<dbReference type="Gene3D" id="1.10.8.60">
    <property type="match status" value="1"/>
</dbReference>
<dbReference type="Gene3D" id="3.30.450.40">
    <property type="match status" value="1"/>
</dbReference>
<dbReference type="InterPro" id="IPR058031">
    <property type="entry name" value="AAA_lid_NorR"/>
</dbReference>
<evidence type="ECO:0000256" key="5">
    <source>
        <dbReference type="ARBA" id="ARBA00023163"/>
    </source>
</evidence>
<evidence type="ECO:0000256" key="4">
    <source>
        <dbReference type="ARBA" id="ARBA00023125"/>
    </source>
</evidence>
<dbReference type="Gene3D" id="3.40.50.300">
    <property type="entry name" value="P-loop containing nucleotide triphosphate hydrolases"/>
    <property type="match status" value="1"/>
</dbReference>
<dbReference type="AlphaFoldDB" id="A0A081BRA2"/>
<dbReference type="SUPFAM" id="SSF46689">
    <property type="entry name" value="Homeodomain-like"/>
    <property type="match status" value="1"/>
</dbReference>
<keyword evidence="4" id="KW-0238">DNA-binding</keyword>
<protein>
    <submittedName>
        <fullName evidence="7">Sigma54 specific transcriptional regulator, Fis family</fullName>
    </submittedName>
</protein>
<dbReference type="Pfam" id="PF25601">
    <property type="entry name" value="AAA_lid_14"/>
    <property type="match status" value="1"/>
</dbReference>
<reference evidence="7" key="1">
    <citation type="journal article" date="2015" name="PeerJ">
        <title>First genomic representation of candidate bacterial phylum KSB3 points to enhanced environmental sensing as a trigger of wastewater bulking.</title>
        <authorList>
            <person name="Sekiguchi Y."/>
            <person name="Ohashi A."/>
            <person name="Parks D.H."/>
            <person name="Yamauchi T."/>
            <person name="Tyson G.W."/>
            <person name="Hugenholtz P."/>
        </authorList>
    </citation>
    <scope>NUCLEOTIDE SEQUENCE [LARGE SCALE GENOMIC DNA]</scope>
</reference>
<dbReference type="Pfam" id="PF02954">
    <property type="entry name" value="HTH_8"/>
    <property type="match status" value="1"/>
</dbReference>
<evidence type="ECO:0000313" key="7">
    <source>
        <dbReference type="EMBL" id="GAK53933.1"/>
    </source>
</evidence>
<dbReference type="GO" id="GO:0006355">
    <property type="term" value="P:regulation of DNA-templated transcription"/>
    <property type="evidence" value="ECO:0007669"/>
    <property type="project" value="InterPro"/>
</dbReference>
<dbReference type="InterPro" id="IPR027417">
    <property type="entry name" value="P-loop_NTPase"/>
</dbReference>
<dbReference type="GO" id="GO:0005524">
    <property type="term" value="F:ATP binding"/>
    <property type="evidence" value="ECO:0007669"/>
    <property type="project" value="UniProtKB-KW"/>
</dbReference>
<dbReference type="InterPro" id="IPR002197">
    <property type="entry name" value="HTH_Fis"/>
</dbReference>
<dbReference type="InterPro" id="IPR009057">
    <property type="entry name" value="Homeodomain-like_sf"/>
</dbReference>
<dbReference type="SUPFAM" id="SSF52540">
    <property type="entry name" value="P-loop containing nucleoside triphosphate hydrolases"/>
    <property type="match status" value="1"/>
</dbReference>
<sequence>MIMEQQTDLVRQRLQSLKHRLEQVRYAWTVDDYWALLELYVDILPVIVPAERCTIFIIEISTEAICSVLGTGLQKIRIEPPKHESIVGQVMSSGQSIIVNDVDSSSGYHAEIAEQTGFITRNLVCVPINSLTGHGVTGAIEVLNRRDGDFQPEDLTQVMRIARHLSILVESIILNREIIRISSQFNRDIERYGQEYFRNIPFIAESPAMKAILEQVRLVSETPVNALIQGENGTGKELIARMIHEESKRKDQPFIAVNCAAIPQNLVESEFFGYEKGAFTGADSARRGYFEEASGGTLFLDEIADMPLNVQPKFLRAIQEGEGYRLGGKRLMKYDLRLISATNKSLQAEVNAGRFREDLFFRLFAVEIALPPLRERKEDIAPMAFAFLEDVCHRFEKRIAGFAPDVLNLFEAYRWPGNVRQLRREIERMVALTPQGERISIAQCSADLSARGSTAQQPRSRDLLDAPLPEQVDALEIALIREALSRSNGNRSRSAELLGISRQGLLKKIARYRLMT</sequence>
<gene>
    <name evidence="7" type="ORF">U14_05210</name>
</gene>
<keyword evidence="5" id="KW-0804">Transcription</keyword>
<dbReference type="InterPro" id="IPR003018">
    <property type="entry name" value="GAF"/>
</dbReference>
<dbReference type="CDD" id="cd00009">
    <property type="entry name" value="AAA"/>
    <property type="match status" value="1"/>
</dbReference>
<dbReference type="InterPro" id="IPR003593">
    <property type="entry name" value="AAA+_ATPase"/>
</dbReference>
<dbReference type="HOGENOM" id="CLU_000445_95_2_0"/>
<dbReference type="SUPFAM" id="SSF55781">
    <property type="entry name" value="GAF domain-like"/>
    <property type="match status" value="1"/>
</dbReference>
<evidence type="ECO:0000313" key="8">
    <source>
        <dbReference type="Proteomes" id="UP000030700"/>
    </source>
</evidence>
<proteinExistence type="predicted"/>
<feature type="domain" description="Sigma-54 factor interaction" evidence="6">
    <location>
        <begin position="202"/>
        <end position="431"/>
    </location>
</feature>
<dbReference type="PANTHER" id="PTHR32071">
    <property type="entry name" value="TRANSCRIPTIONAL REGULATORY PROTEIN"/>
    <property type="match status" value="1"/>
</dbReference>
<dbReference type="InterPro" id="IPR025943">
    <property type="entry name" value="Sigma_54_int_dom_ATP-bd_2"/>
</dbReference>
<dbReference type="EMBL" id="DF820460">
    <property type="protein sequence ID" value="GAK53933.1"/>
    <property type="molecule type" value="Genomic_DNA"/>
</dbReference>
<dbReference type="STRING" id="1499966.U14_05210"/>
<evidence type="ECO:0000256" key="1">
    <source>
        <dbReference type="ARBA" id="ARBA00022741"/>
    </source>
</evidence>
<evidence type="ECO:0000259" key="6">
    <source>
        <dbReference type="PROSITE" id="PS50045"/>
    </source>
</evidence>
<keyword evidence="8" id="KW-1185">Reference proteome</keyword>
<dbReference type="PRINTS" id="PR01590">
    <property type="entry name" value="HTHFIS"/>
</dbReference>
<evidence type="ECO:0000256" key="2">
    <source>
        <dbReference type="ARBA" id="ARBA00022840"/>
    </source>
</evidence>
<dbReference type="SMART" id="SM00382">
    <property type="entry name" value="AAA"/>
    <property type="match status" value="1"/>
</dbReference>
<dbReference type="FunFam" id="3.40.50.300:FF:000006">
    <property type="entry name" value="DNA-binding transcriptional regulator NtrC"/>
    <property type="match status" value="1"/>
</dbReference>
<name>A0A081BRA2_9BACT</name>
<dbReference type="InterPro" id="IPR002078">
    <property type="entry name" value="Sigma_54_int"/>
</dbReference>
<dbReference type="SMART" id="SM00065">
    <property type="entry name" value="GAF"/>
    <property type="match status" value="1"/>
</dbReference>
<organism evidence="7">
    <name type="scientific">Candidatus Moduliflexus flocculans</name>
    <dbReference type="NCBI Taxonomy" id="1499966"/>
    <lineage>
        <taxon>Bacteria</taxon>
        <taxon>Candidatus Moduliflexota</taxon>
        <taxon>Candidatus Moduliflexia</taxon>
        <taxon>Candidatus Moduliflexales</taxon>
        <taxon>Candidatus Moduliflexaceae</taxon>
    </lineage>
</organism>